<dbReference type="GO" id="GO:0046523">
    <property type="term" value="F:S-methyl-5-thioribose-1-phosphate isomerase activity"/>
    <property type="evidence" value="ECO:0007669"/>
    <property type="project" value="TreeGrafter"/>
</dbReference>
<protein>
    <submittedName>
        <fullName evidence="4">Methylthioribose-1-phosphate isomerase</fullName>
    </submittedName>
</protein>
<evidence type="ECO:0000259" key="3">
    <source>
        <dbReference type="PROSITE" id="PS51462"/>
    </source>
</evidence>
<proteinExistence type="inferred from homology"/>
<dbReference type="InterPro" id="IPR037171">
    <property type="entry name" value="NagB/RpiA_transferase-like"/>
</dbReference>
<dbReference type="SUPFAM" id="SSF100950">
    <property type="entry name" value="NagB/RpiA/CoA transferase-like"/>
    <property type="match status" value="1"/>
</dbReference>
<evidence type="ECO:0000256" key="2">
    <source>
        <dbReference type="RuleBase" id="RU003814"/>
    </source>
</evidence>
<reference evidence="4" key="2">
    <citation type="journal article" date="2014" name="PLoS Genet.">
        <title>Signature gene expression reveals novel clues to the molecular mechanisms of dimorphic transition in Penicillium marneffei.</title>
        <authorList>
            <person name="Yang E."/>
            <person name="Wang G."/>
            <person name="Cai J."/>
            <person name="Woo P.C."/>
            <person name="Lau S.K."/>
            <person name="Yuen K.-Y."/>
            <person name="Chow W.-N."/>
            <person name="Lin X."/>
        </authorList>
    </citation>
    <scope>NUCLEOTIDE SEQUENCE</scope>
    <source>
        <strain evidence="4">PM1</strain>
    </source>
</reference>
<sequence>MVYEAGSVIPGRHPSSSNQTVSFLLEILFDRLGKAAKHTWNMSDSPPQRMLSDTTLQKRSAVSSFLFKLCDANAHATKVALFRRSDKVHTYPLRSHLLLPSQLRSMVKTDATPVETAWRELKEETSLTSSTVKPWRKGRVFSFKDESVGREWTIYPFAFLLKSPSDRTEALQSAENCDNDDGDGITLDWEHDFYNWHDPDEVLSRVNEKGVDATICGQKLVPRIADSLQNVYPEYKLGNTAGRRLREGLQQLQNDHESGARELATIALSILKDILIEVRPSTVRVESSEDEWGVWWRNVRLISWHIWTNGRESMGAAIGSALLSVLVDLEKVYEKRDCEDDIVRIVECSIGKREAMKKRLCEAFDAYLRDEVIGKGDMKERKTLRVMTLSASSTIRESILHFLSSGVCDFSFETLDLRILESRPLYEGVSLASIILSSYKSLGKDVTRPKINITLYTDCSAALAARDVDVVLIGADRIAGLDGAVSNKTGSLPAILAAKHLSPQAKILVISELDKVAQVESMDSHAEEDNDVAEVLCAWRLAGVKGAGVIDSQLSGEQNDDALAVKNVYFEWVPAALIDSYITDEGVMSVAGIRERSTWVIQQVHRFFDHL</sequence>
<comment type="caution">
    <text evidence="4">The sequence shown here is derived from an EMBL/GenBank/DDBJ whole genome shotgun (WGS) entry which is preliminary data.</text>
</comment>
<comment type="similarity">
    <text evidence="1 2">Belongs to the eIF-2B alpha/beta/delta subunits family.</text>
</comment>
<dbReference type="GO" id="GO:0019509">
    <property type="term" value="P:L-methionine salvage from methylthioadenosine"/>
    <property type="evidence" value="ECO:0007669"/>
    <property type="project" value="TreeGrafter"/>
</dbReference>
<dbReference type="InterPro" id="IPR000649">
    <property type="entry name" value="IF-2B-related"/>
</dbReference>
<organism evidence="4">
    <name type="scientific">Talaromyces marneffei PM1</name>
    <dbReference type="NCBI Taxonomy" id="1077442"/>
    <lineage>
        <taxon>Eukaryota</taxon>
        <taxon>Fungi</taxon>
        <taxon>Dikarya</taxon>
        <taxon>Ascomycota</taxon>
        <taxon>Pezizomycotina</taxon>
        <taxon>Eurotiomycetes</taxon>
        <taxon>Eurotiomycetidae</taxon>
        <taxon>Eurotiales</taxon>
        <taxon>Trichocomaceae</taxon>
        <taxon>Talaromyces</taxon>
        <taxon>Talaromyces sect. Talaromyces</taxon>
    </lineage>
</organism>
<evidence type="ECO:0000313" key="4">
    <source>
        <dbReference type="EMBL" id="KFX42350.1"/>
    </source>
</evidence>
<feature type="domain" description="Nudix hydrolase" evidence="3">
    <location>
        <begin position="57"/>
        <end position="219"/>
    </location>
</feature>
<dbReference type="Gene3D" id="3.40.50.10470">
    <property type="entry name" value="Translation initiation factor eif-2b, domain 2"/>
    <property type="match status" value="1"/>
</dbReference>
<dbReference type="PANTHER" id="PTHR43475:SF3">
    <property type="entry name" value="TRANSLATION INITIATION FACTOR EIF-2B SUBUNIT FAMILY PROTEIN (AFU_ORTHOLOGUE AFUA_2G14290)"/>
    <property type="match status" value="1"/>
</dbReference>
<evidence type="ECO:0000256" key="1">
    <source>
        <dbReference type="ARBA" id="ARBA00007251"/>
    </source>
</evidence>
<name>A0A093UQZ5_TALMA</name>
<dbReference type="PANTHER" id="PTHR43475">
    <property type="entry name" value="METHYLTHIORIBOSE-1-PHOSPHATE ISOMERASE"/>
    <property type="match status" value="1"/>
</dbReference>
<accession>A0A093UQZ5</accession>
<reference key="1">
    <citation type="journal article" date="2014" name="PLoS Genet.">
        <title>Signature Gene Expression Reveals Novel Clues to the Molecular Mechanisms of Dimorphic Transition in Penicillium marneffei.</title>
        <authorList>
            <person name="Yang E."/>
            <person name="Wang G."/>
            <person name="Cai J."/>
            <person name="Woo P.C."/>
            <person name="Lau S.K."/>
            <person name="Yuen K.-Y."/>
            <person name="Chow W.-N."/>
            <person name="Lin X."/>
        </authorList>
    </citation>
    <scope>NUCLEOTIDE SEQUENCE [LARGE SCALE GENOMIC DNA]</scope>
    <source>
        <strain>PM1</strain>
    </source>
</reference>
<dbReference type="InterPro" id="IPR042529">
    <property type="entry name" value="IF_2B-like_C"/>
</dbReference>
<gene>
    <name evidence="4" type="ORF">GQ26_0450070</name>
</gene>
<dbReference type="Gene3D" id="3.90.79.10">
    <property type="entry name" value="Nucleoside Triphosphate Pyrophosphohydrolase"/>
    <property type="match status" value="1"/>
</dbReference>
<dbReference type="PROSITE" id="PS51462">
    <property type="entry name" value="NUDIX"/>
    <property type="match status" value="1"/>
</dbReference>
<dbReference type="AlphaFoldDB" id="A0A093UQZ5"/>
<dbReference type="InterPro" id="IPR015797">
    <property type="entry name" value="NUDIX_hydrolase-like_dom_sf"/>
</dbReference>
<dbReference type="eggNOG" id="ENOG502SIEX">
    <property type="taxonomic scope" value="Eukaryota"/>
</dbReference>
<dbReference type="Pfam" id="PF01008">
    <property type="entry name" value="IF-2B"/>
    <property type="match status" value="1"/>
</dbReference>
<dbReference type="SUPFAM" id="SSF55811">
    <property type="entry name" value="Nudix"/>
    <property type="match status" value="1"/>
</dbReference>
<dbReference type="InterPro" id="IPR000086">
    <property type="entry name" value="NUDIX_hydrolase_dom"/>
</dbReference>
<keyword evidence="4" id="KW-0413">Isomerase</keyword>
<dbReference type="EMBL" id="JPOX01000045">
    <property type="protein sequence ID" value="KFX42350.1"/>
    <property type="molecule type" value="Genomic_DNA"/>
</dbReference>